<dbReference type="OrthoDB" id="9791329at2"/>
<dbReference type="PANTHER" id="PTHR39156">
    <property type="entry name" value="RIBONUCLEASE M5"/>
    <property type="match status" value="1"/>
</dbReference>
<keyword evidence="15" id="KW-1185">Reference proteome</keyword>
<comment type="function">
    <text evidence="11">Required for correct processing of both the 5' and 3' ends of 5S rRNA precursor. Cleaves both sides of a double-stranded region yielding mature 5S rRNA in one step.</text>
</comment>
<evidence type="ECO:0000256" key="8">
    <source>
        <dbReference type="ARBA" id="ARBA00022801"/>
    </source>
</evidence>
<proteinExistence type="inferred from homology"/>
<dbReference type="InterPro" id="IPR025156">
    <property type="entry name" value="RNase_M5_C"/>
</dbReference>
<evidence type="ECO:0000259" key="13">
    <source>
        <dbReference type="PROSITE" id="PS50880"/>
    </source>
</evidence>
<evidence type="ECO:0000256" key="4">
    <source>
        <dbReference type="ARBA" id="ARBA00022722"/>
    </source>
</evidence>
<accession>A0A1G6Q059</accession>
<dbReference type="PANTHER" id="PTHR39156:SF1">
    <property type="entry name" value="RIBONUCLEASE M5"/>
    <property type="match status" value="1"/>
</dbReference>
<gene>
    <name evidence="11" type="primary">rnmV</name>
    <name evidence="14" type="ORF">SAMN04488112_11922</name>
</gene>
<evidence type="ECO:0000256" key="5">
    <source>
        <dbReference type="ARBA" id="ARBA00022723"/>
    </source>
</evidence>
<dbReference type="SUPFAM" id="SSF110455">
    <property type="entry name" value="Toprim domain"/>
    <property type="match status" value="1"/>
</dbReference>
<evidence type="ECO:0000256" key="9">
    <source>
        <dbReference type="ARBA" id="ARBA00022842"/>
    </source>
</evidence>
<dbReference type="STRING" id="1236220.SAMN04488112_11922"/>
<dbReference type="GO" id="GO:0046872">
    <property type="term" value="F:metal ion binding"/>
    <property type="evidence" value="ECO:0007669"/>
    <property type="project" value="UniProtKB-KW"/>
</dbReference>
<dbReference type="PROSITE" id="PS50880">
    <property type="entry name" value="TOPRIM"/>
    <property type="match status" value="1"/>
</dbReference>
<keyword evidence="2 11" id="KW-0690">Ribosome biogenesis</keyword>
<keyword evidence="8 11" id="KW-0378">Hydrolase</keyword>
<feature type="domain" description="Toprim" evidence="13">
    <location>
        <begin position="14"/>
        <end position="97"/>
    </location>
</feature>
<dbReference type="Pfam" id="PF01751">
    <property type="entry name" value="Toprim"/>
    <property type="match status" value="1"/>
</dbReference>
<dbReference type="InterPro" id="IPR034141">
    <property type="entry name" value="TOPRIM_RNase_M5-like"/>
</dbReference>
<organism evidence="14 15">
    <name type="scientific">Melghirimyces thermohalophilus</name>
    <dbReference type="NCBI Taxonomy" id="1236220"/>
    <lineage>
        <taxon>Bacteria</taxon>
        <taxon>Bacillati</taxon>
        <taxon>Bacillota</taxon>
        <taxon>Bacilli</taxon>
        <taxon>Bacillales</taxon>
        <taxon>Thermoactinomycetaceae</taxon>
        <taxon>Melghirimyces</taxon>
    </lineage>
</organism>
<keyword evidence="9" id="KW-0460">Magnesium</keyword>
<dbReference type="GO" id="GO:0019843">
    <property type="term" value="F:rRNA binding"/>
    <property type="evidence" value="ECO:0007669"/>
    <property type="project" value="UniProtKB-KW"/>
</dbReference>
<dbReference type="GO" id="GO:0005737">
    <property type="term" value="C:cytoplasm"/>
    <property type="evidence" value="ECO:0007669"/>
    <property type="project" value="UniProtKB-SubCell"/>
</dbReference>
<evidence type="ECO:0000256" key="11">
    <source>
        <dbReference type="HAMAP-Rule" id="MF_01469"/>
    </source>
</evidence>
<dbReference type="GO" id="GO:0006364">
    <property type="term" value="P:rRNA processing"/>
    <property type="evidence" value="ECO:0007669"/>
    <property type="project" value="UniProtKB-UniRule"/>
</dbReference>
<keyword evidence="7 11" id="KW-0255">Endonuclease</keyword>
<keyword evidence="6 11" id="KW-0699">rRNA-binding</keyword>
<evidence type="ECO:0000256" key="3">
    <source>
        <dbReference type="ARBA" id="ARBA00022552"/>
    </source>
</evidence>
<sequence length="195" mass="21660">MTEKVGPIKQTWIKEVIVVEGQKDTAAVRRAVEADTIETRGSAVGPEVIAQVERAARSRGAIILTDPDGAGERIRRIVSQAVPGCKHAFVSREEAVGERGVGVEYASPEAIRQALQSARWEEAPPYHMRISREMYMKAGLVGRPDSRQLREQLAEILGIGYGNAKQFFRRLHLLRITREEFEQALARVGKDVGDD</sequence>
<evidence type="ECO:0000256" key="7">
    <source>
        <dbReference type="ARBA" id="ARBA00022759"/>
    </source>
</evidence>
<keyword evidence="4 11" id="KW-0540">Nuclease</keyword>
<evidence type="ECO:0000256" key="10">
    <source>
        <dbReference type="ARBA" id="ARBA00022884"/>
    </source>
</evidence>
<evidence type="ECO:0000256" key="2">
    <source>
        <dbReference type="ARBA" id="ARBA00022517"/>
    </source>
</evidence>
<evidence type="ECO:0000313" key="15">
    <source>
        <dbReference type="Proteomes" id="UP000199387"/>
    </source>
</evidence>
<dbReference type="EC" id="3.1.26.8" evidence="11 12"/>
<dbReference type="EMBL" id="FMZA01000019">
    <property type="protein sequence ID" value="SDC85820.1"/>
    <property type="molecule type" value="Genomic_DNA"/>
</dbReference>
<dbReference type="InterPro" id="IPR004466">
    <property type="entry name" value="RNase_M5"/>
</dbReference>
<protein>
    <recommendedName>
        <fullName evidence="11 12">Ribonuclease M5</fullName>
        <ecNumber evidence="11 12">3.1.26.8</ecNumber>
    </recommendedName>
    <alternativeName>
        <fullName evidence="11">RNase M5</fullName>
    </alternativeName>
    <alternativeName>
        <fullName evidence="11">Ribosomal RNA terminal maturase M5</fullName>
    </alternativeName>
</protein>
<evidence type="ECO:0000313" key="14">
    <source>
        <dbReference type="EMBL" id="SDC85820.1"/>
    </source>
</evidence>
<dbReference type="HAMAP" id="MF_01469">
    <property type="entry name" value="RNase_M5"/>
    <property type="match status" value="1"/>
</dbReference>
<keyword evidence="3 11" id="KW-0698">rRNA processing</keyword>
<dbReference type="RefSeq" id="WP_091572037.1">
    <property type="nucleotide sequence ID" value="NZ_FMZA01000019.1"/>
</dbReference>
<dbReference type="SMART" id="SM00493">
    <property type="entry name" value="TOPRIM"/>
    <property type="match status" value="1"/>
</dbReference>
<reference evidence="14 15" key="1">
    <citation type="submission" date="2016-10" db="EMBL/GenBank/DDBJ databases">
        <authorList>
            <person name="de Groot N.N."/>
        </authorList>
    </citation>
    <scope>NUCLEOTIDE SEQUENCE [LARGE SCALE GENOMIC DNA]</scope>
    <source>
        <strain evidence="14 15">DSM 45514</strain>
    </source>
</reference>
<keyword evidence="1 11" id="KW-0963">Cytoplasm</keyword>
<dbReference type="InterPro" id="IPR006171">
    <property type="entry name" value="TOPRIM_dom"/>
</dbReference>
<keyword evidence="10 11" id="KW-0694">RNA-binding</keyword>
<comment type="catalytic activity">
    <reaction evidence="11">
        <text>Endonucleolytic cleavage of RNA, removing 21 and 42 nucleotides, respectively, from the 5'- and 3'-termini of a 5S-rRNA precursor.</text>
        <dbReference type="EC" id="3.1.26.8"/>
    </reaction>
</comment>
<dbReference type="NCBIfam" id="TIGR00334">
    <property type="entry name" value="5S_RNA_mat_M5"/>
    <property type="match status" value="1"/>
</dbReference>
<evidence type="ECO:0000256" key="12">
    <source>
        <dbReference type="NCBIfam" id="TIGR00334"/>
    </source>
</evidence>
<dbReference type="AlphaFoldDB" id="A0A1G6Q059"/>
<keyword evidence="5" id="KW-0479">Metal-binding</keyword>
<comment type="similarity">
    <text evidence="11">Belongs to the ribonuclease M5 family.</text>
</comment>
<dbReference type="Proteomes" id="UP000199387">
    <property type="component" value="Unassembled WGS sequence"/>
</dbReference>
<dbReference type="Pfam" id="PF13331">
    <property type="entry name" value="DUF4093"/>
    <property type="match status" value="1"/>
</dbReference>
<name>A0A1G6Q059_9BACL</name>
<evidence type="ECO:0000256" key="6">
    <source>
        <dbReference type="ARBA" id="ARBA00022730"/>
    </source>
</evidence>
<dbReference type="Gene3D" id="3.40.1360.10">
    <property type="match status" value="1"/>
</dbReference>
<comment type="subcellular location">
    <subcellularLocation>
        <location evidence="11">Cytoplasm</location>
    </subcellularLocation>
</comment>
<evidence type="ECO:0000256" key="1">
    <source>
        <dbReference type="ARBA" id="ARBA00022490"/>
    </source>
</evidence>
<dbReference type="FunFam" id="3.40.1360.10:FF:000006">
    <property type="entry name" value="Ribonuclease M5"/>
    <property type="match status" value="1"/>
</dbReference>
<dbReference type="CDD" id="cd01027">
    <property type="entry name" value="TOPRIM_RNase_M5_like"/>
    <property type="match status" value="1"/>
</dbReference>
<dbReference type="GO" id="GO:0043822">
    <property type="term" value="F:ribonuclease M5 activity"/>
    <property type="evidence" value="ECO:0007669"/>
    <property type="project" value="UniProtKB-UniRule"/>
</dbReference>